<sequence>MTCTATEGPAAECPYRGGRRVKKLEWHKNHETGGYYGEGAFGQRWQIEHRAAFERSPWDCYFDGAGGEGPAPALGYFPTLEAAKADAQADYEARILACLEDEPDAVAEAARVLLDSGRLNDLSGWDGQPFQSAMQHGPTTAAHWRDRLRALAGEGKP</sequence>
<evidence type="ECO:0008006" key="3">
    <source>
        <dbReference type="Google" id="ProtNLM"/>
    </source>
</evidence>
<dbReference type="Proteomes" id="UP000266305">
    <property type="component" value="Unassembled WGS sequence"/>
</dbReference>
<name>A0AAX1UII1_CERSP</name>
<dbReference type="RefSeq" id="WP_119000810.1">
    <property type="nucleotide sequence ID" value="NZ_QWGP01000021.1"/>
</dbReference>
<evidence type="ECO:0000313" key="2">
    <source>
        <dbReference type="Proteomes" id="UP000266305"/>
    </source>
</evidence>
<proteinExistence type="predicted"/>
<reference evidence="1 2" key="1">
    <citation type="submission" date="2018-08" db="EMBL/GenBank/DDBJ databases">
        <title>Draft genome sequence of Rhodobacter sphaeroides FY.</title>
        <authorList>
            <person name="Rayyan A."/>
            <person name="Meyer T.E."/>
            <person name="Kyndt J.A."/>
        </authorList>
    </citation>
    <scope>NUCLEOTIDE SEQUENCE [LARGE SCALE GENOMIC DNA]</scope>
    <source>
        <strain evidence="1 2">FY</strain>
    </source>
</reference>
<dbReference type="AlphaFoldDB" id="A0AAX1UII1"/>
<gene>
    <name evidence="1" type="ORF">D1114_16675</name>
</gene>
<evidence type="ECO:0000313" key="1">
    <source>
        <dbReference type="EMBL" id="RHZ92836.1"/>
    </source>
</evidence>
<organism evidence="1 2">
    <name type="scientific">Cereibacter sphaeroides</name>
    <name type="common">Rhodobacter sphaeroides</name>
    <dbReference type="NCBI Taxonomy" id="1063"/>
    <lineage>
        <taxon>Bacteria</taxon>
        <taxon>Pseudomonadati</taxon>
        <taxon>Pseudomonadota</taxon>
        <taxon>Alphaproteobacteria</taxon>
        <taxon>Rhodobacterales</taxon>
        <taxon>Paracoccaceae</taxon>
        <taxon>Cereibacter</taxon>
    </lineage>
</organism>
<comment type="caution">
    <text evidence="1">The sequence shown here is derived from an EMBL/GenBank/DDBJ whole genome shotgun (WGS) entry which is preliminary data.</text>
</comment>
<protein>
    <recommendedName>
        <fullName evidence="3">HNH endonuclease</fullName>
    </recommendedName>
</protein>
<accession>A0AAX1UII1</accession>
<dbReference type="EMBL" id="QWGP01000021">
    <property type="protein sequence ID" value="RHZ92836.1"/>
    <property type="molecule type" value="Genomic_DNA"/>
</dbReference>